<keyword evidence="4 5" id="KW-0663">Pyridoxal phosphate</keyword>
<sequence length="455" mass="49127">MAHPDRDDGFARNPAEGADRQYAFATRAIHAGAVPDPVTGARATPIHQTTSFVFDSAEHAASLFNLQTFGNVYSRISNPTVAVLEERVASLEGGRAALACATGMAAQMTALLAILKAGDHIVAASTLYGGTVGQLGIGFSRLGIETTFVDPEDPENFRRAIRPNTRAVYGETLGNPLVNVFDIEAVAAIAHAHGLPLVIDNTVASPYLCNPFAFGADIVVHSATKYLGGHGTTMAGVVVESGKFDWGSPLSREKFPDILEPSKAYHGVKFYETFGDFGYTMKARMEVNRTFGAALSPLNAWLILQGIETLHLRMQAHCRNALRVAEFLRDHPLVQWVNYPGLEDSPHHALAKKQFRAIDGRPGASGILTFGIRAENAARAGERFIDACEFLSHLANIGDAKTLVIHPASTTHRQLDEAELARAGVRPDMIRLSVGIEDVEDILWDLDQALRQAVA</sequence>
<name>A0ABR9S114_9BURK</name>
<evidence type="ECO:0000256" key="4">
    <source>
        <dbReference type="ARBA" id="ARBA00022898"/>
    </source>
</evidence>
<protein>
    <submittedName>
        <fullName evidence="6">O-acetylhomoserine aminocarboxypropyltransferase/cysteine synthase</fullName>
    </submittedName>
</protein>
<accession>A0ABR9S114</accession>
<dbReference type="InterPro" id="IPR006235">
    <property type="entry name" value="OAc-hSer/O-AcSer_sulfhydrylase"/>
</dbReference>
<dbReference type="EMBL" id="JADDIV010000002">
    <property type="protein sequence ID" value="MBE7366982.1"/>
    <property type="molecule type" value="Genomic_DNA"/>
</dbReference>
<dbReference type="InterPro" id="IPR015422">
    <property type="entry name" value="PyrdxlP-dep_Trfase_small"/>
</dbReference>
<evidence type="ECO:0000256" key="3">
    <source>
        <dbReference type="ARBA" id="ARBA00022679"/>
    </source>
</evidence>
<dbReference type="InterPro" id="IPR015424">
    <property type="entry name" value="PyrdxlP-dep_Trfase"/>
</dbReference>
<keyword evidence="3" id="KW-0808">Transferase</keyword>
<dbReference type="PANTHER" id="PTHR43797:SF2">
    <property type="entry name" value="HOMOCYSTEINE_CYSTEINE SYNTHASE"/>
    <property type="match status" value="1"/>
</dbReference>
<dbReference type="InterPro" id="IPR000277">
    <property type="entry name" value="Cys/Met-Metab_PyrdxlP-dep_enz"/>
</dbReference>
<organism evidence="6 7">
    <name type="scientific">Ramlibacter pallidus</name>
    <dbReference type="NCBI Taxonomy" id="2780087"/>
    <lineage>
        <taxon>Bacteria</taxon>
        <taxon>Pseudomonadati</taxon>
        <taxon>Pseudomonadota</taxon>
        <taxon>Betaproteobacteria</taxon>
        <taxon>Burkholderiales</taxon>
        <taxon>Comamonadaceae</taxon>
        <taxon>Ramlibacter</taxon>
    </lineage>
</organism>
<dbReference type="PROSITE" id="PS00868">
    <property type="entry name" value="CYS_MET_METAB_PP"/>
    <property type="match status" value="1"/>
</dbReference>
<comment type="cofactor">
    <cofactor evidence="1 5">
        <name>pyridoxal 5'-phosphate</name>
        <dbReference type="ChEBI" id="CHEBI:597326"/>
    </cofactor>
</comment>
<dbReference type="Gene3D" id="3.40.640.10">
    <property type="entry name" value="Type I PLP-dependent aspartate aminotransferase-like (Major domain)"/>
    <property type="match status" value="1"/>
</dbReference>
<comment type="caution">
    <text evidence="6">The sequence shown here is derived from an EMBL/GenBank/DDBJ whole genome shotgun (WGS) entry which is preliminary data.</text>
</comment>
<dbReference type="Gene3D" id="3.90.1150.10">
    <property type="entry name" value="Aspartate Aminotransferase, domain 1"/>
    <property type="match status" value="1"/>
</dbReference>
<dbReference type="Proteomes" id="UP000806285">
    <property type="component" value="Unassembled WGS sequence"/>
</dbReference>
<reference evidence="6 7" key="1">
    <citation type="submission" date="2020-10" db="EMBL/GenBank/DDBJ databases">
        <title>Ramlibacter sp. HM2 16S ribosomal RNA gene Genome sequencing and assembly.</title>
        <authorList>
            <person name="Kang M."/>
        </authorList>
    </citation>
    <scope>NUCLEOTIDE SEQUENCE [LARGE SCALE GENOMIC DNA]</scope>
    <source>
        <strain evidence="6 7">HM2</strain>
    </source>
</reference>
<dbReference type="PIRSF" id="PIRSF001434">
    <property type="entry name" value="CGS"/>
    <property type="match status" value="1"/>
</dbReference>
<dbReference type="Pfam" id="PF01053">
    <property type="entry name" value="Cys_Met_Meta_PP"/>
    <property type="match status" value="1"/>
</dbReference>
<keyword evidence="7" id="KW-1185">Reference proteome</keyword>
<dbReference type="PANTHER" id="PTHR43797">
    <property type="entry name" value="HOMOCYSTEINE/CYSTEINE SYNTHASE"/>
    <property type="match status" value="1"/>
</dbReference>
<dbReference type="InterPro" id="IPR015421">
    <property type="entry name" value="PyrdxlP-dep_Trfase_major"/>
</dbReference>
<dbReference type="SUPFAM" id="SSF53383">
    <property type="entry name" value="PLP-dependent transferases"/>
    <property type="match status" value="1"/>
</dbReference>
<comment type="similarity">
    <text evidence="2 5">Belongs to the trans-sulfuration enzymes family.</text>
</comment>
<evidence type="ECO:0000256" key="2">
    <source>
        <dbReference type="ARBA" id="ARBA00009077"/>
    </source>
</evidence>
<evidence type="ECO:0000313" key="7">
    <source>
        <dbReference type="Proteomes" id="UP000806285"/>
    </source>
</evidence>
<gene>
    <name evidence="6" type="ORF">IM787_05380</name>
</gene>
<dbReference type="CDD" id="cd00614">
    <property type="entry name" value="CGS_like"/>
    <property type="match status" value="1"/>
</dbReference>
<proteinExistence type="inferred from homology"/>
<dbReference type="NCBIfam" id="TIGR01326">
    <property type="entry name" value="OAH_OAS_sulfhy"/>
    <property type="match status" value="1"/>
</dbReference>
<evidence type="ECO:0000256" key="1">
    <source>
        <dbReference type="ARBA" id="ARBA00001933"/>
    </source>
</evidence>
<dbReference type="InterPro" id="IPR054542">
    <property type="entry name" value="Cys_met_metab_PP"/>
</dbReference>
<evidence type="ECO:0000256" key="5">
    <source>
        <dbReference type="RuleBase" id="RU362118"/>
    </source>
</evidence>
<dbReference type="RefSeq" id="WP_193675626.1">
    <property type="nucleotide sequence ID" value="NZ_JADDIV010000002.1"/>
</dbReference>
<evidence type="ECO:0000313" key="6">
    <source>
        <dbReference type="EMBL" id="MBE7366982.1"/>
    </source>
</evidence>